<dbReference type="Proteomes" id="UP001056978">
    <property type="component" value="Chromosome 13"/>
</dbReference>
<proteinExistence type="predicted"/>
<gene>
    <name evidence="1" type="ORF">MKS88_004729</name>
</gene>
<name>A0ACB9Y2C2_PLABR</name>
<sequence>MKKNFNSIIFIKIFIFTLLFWIIRYNNDLKSCNGLLDEKYKLYRDLYLTTNRQLAHYSVNGNIDGRYNKVLDKEHISKNKKDILLQSNELKESELNREEWHKVHKSSNSSLSSRADVFCEKKIFSLLHSIDKIKNNEEMNDWEKYKAINRKKIKLLLIPASFLLLVLLVYSKLGTMSKDIVNMGNTYSYLVFIIFLGFAFAIYLSIVLGINYTCRKINKYRITKKYKQQICNNGTDNL</sequence>
<evidence type="ECO:0000313" key="1">
    <source>
        <dbReference type="EMBL" id="KAI4835519.1"/>
    </source>
</evidence>
<reference evidence="1" key="1">
    <citation type="submission" date="2022-06" db="EMBL/GenBank/DDBJ databases">
        <title>The First Complete Genome of the Simian Malaria Parasite Plasmodium brasilianum.</title>
        <authorList>
            <person name="Bajic M."/>
            <person name="Ravishankar S."/>
        </authorList>
    </citation>
    <scope>NUCLEOTIDE SEQUENCE</scope>
    <source>
        <strain evidence="1">Bolivian I</strain>
    </source>
</reference>
<organism evidence="1 2">
    <name type="scientific">Plasmodium brasilianum</name>
    <dbReference type="NCBI Taxonomy" id="5824"/>
    <lineage>
        <taxon>Eukaryota</taxon>
        <taxon>Sar</taxon>
        <taxon>Alveolata</taxon>
        <taxon>Apicomplexa</taxon>
        <taxon>Aconoidasida</taxon>
        <taxon>Haemosporida</taxon>
        <taxon>Plasmodiidae</taxon>
        <taxon>Plasmodium</taxon>
        <taxon>Plasmodium (Plasmodium)</taxon>
    </lineage>
</organism>
<dbReference type="EMBL" id="CM043781">
    <property type="protein sequence ID" value="KAI4835519.1"/>
    <property type="molecule type" value="Genomic_DNA"/>
</dbReference>
<accession>A0ACB9Y2C2</accession>
<evidence type="ECO:0000313" key="2">
    <source>
        <dbReference type="Proteomes" id="UP001056978"/>
    </source>
</evidence>
<comment type="caution">
    <text evidence="1">The sequence shown here is derived from an EMBL/GenBank/DDBJ whole genome shotgun (WGS) entry which is preliminary data.</text>
</comment>
<protein>
    <submittedName>
        <fullName evidence="1">Uncharacterized protein</fullName>
    </submittedName>
</protein>
<keyword evidence="2" id="KW-1185">Reference proteome</keyword>